<evidence type="ECO:0000256" key="5">
    <source>
        <dbReference type="ARBA" id="ARBA00022692"/>
    </source>
</evidence>
<comment type="subcellular location">
    <subcellularLocation>
        <location evidence="1">Cell membrane</location>
    </subcellularLocation>
</comment>
<evidence type="ECO:0000259" key="10">
    <source>
        <dbReference type="Pfam" id="PF02397"/>
    </source>
</evidence>
<keyword evidence="6 9" id="KW-1133">Transmembrane helix</keyword>
<evidence type="ECO:0000256" key="8">
    <source>
        <dbReference type="ARBA" id="ARBA00023169"/>
    </source>
</evidence>
<keyword evidence="4 11" id="KW-0808">Transferase</keyword>
<reference evidence="11 12" key="1">
    <citation type="submission" date="2020-04" db="EMBL/GenBank/DDBJ databases">
        <title>Donghicola sp., a member of the Rhodobacteraceae family isolated from mangrove forest in Thailand.</title>
        <authorList>
            <person name="Charoenyingcharoen P."/>
            <person name="Yukphan P."/>
        </authorList>
    </citation>
    <scope>NUCLEOTIDE SEQUENCE [LARGE SCALE GENOMIC DNA]</scope>
    <source>
        <strain evidence="11 12">C2-DW-16</strain>
    </source>
</reference>
<feature type="domain" description="Bacterial sugar transferase" evidence="10">
    <location>
        <begin position="40"/>
        <end position="230"/>
    </location>
</feature>
<comment type="similarity">
    <text evidence="2">Belongs to the bacterial sugar transferase family.</text>
</comment>
<evidence type="ECO:0000256" key="9">
    <source>
        <dbReference type="SAM" id="Phobius"/>
    </source>
</evidence>
<evidence type="ECO:0000256" key="2">
    <source>
        <dbReference type="ARBA" id="ARBA00006464"/>
    </source>
</evidence>
<comment type="caution">
    <text evidence="11">The sequence shown here is derived from an EMBL/GenBank/DDBJ whole genome shotgun (WGS) entry which is preliminary data.</text>
</comment>
<organism evidence="11 12">
    <name type="scientific">Donghicola mangrovi</name>
    <dbReference type="NCBI Taxonomy" id="2729614"/>
    <lineage>
        <taxon>Bacteria</taxon>
        <taxon>Pseudomonadati</taxon>
        <taxon>Pseudomonadota</taxon>
        <taxon>Alphaproteobacteria</taxon>
        <taxon>Rhodobacterales</taxon>
        <taxon>Roseobacteraceae</taxon>
        <taxon>Donghicola</taxon>
    </lineage>
</organism>
<name>A0ABX2PL16_9RHOB</name>
<dbReference type="Proteomes" id="UP000523601">
    <property type="component" value="Unassembled WGS sequence"/>
</dbReference>
<evidence type="ECO:0000313" key="11">
    <source>
        <dbReference type="EMBL" id="NVO29194.1"/>
    </source>
</evidence>
<dbReference type="InterPro" id="IPR003362">
    <property type="entry name" value="Bact_transf"/>
</dbReference>
<dbReference type="PANTHER" id="PTHR30576">
    <property type="entry name" value="COLANIC BIOSYNTHESIS UDP-GLUCOSE LIPID CARRIER TRANSFERASE"/>
    <property type="match status" value="1"/>
</dbReference>
<proteinExistence type="inferred from homology"/>
<dbReference type="GO" id="GO:0016740">
    <property type="term" value="F:transferase activity"/>
    <property type="evidence" value="ECO:0007669"/>
    <property type="project" value="UniProtKB-KW"/>
</dbReference>
<evidence type="ECO:0000256" key="6">
    <source>
        <dbReference type="ARBA" id="ARBA00022989"/>
    </source>
</evidence>
<evidence type="ECO:0000256" key="1">
    <source>
        <dbReference type="ARBA" id="ARBA00004236"/>
    </source>
</evidence>
<gene>
    <name evidence="11" type="ORF">HJ526_17365</name>
</gene>
<keyword evidence="3" id="KW-1003">Cell membrane</keyword>
<evidence type="ECO:0000256" key="3">
    <source>
        <dbReference type="ARBA" id="ARBA00022475"/>
    </source>
</evidence>
<keyword evidence="8" id="KW-0270">Exopolysaccharide synthesis</keyword>
<accession>A0ABX2PL16</accession>
<keyword evidence="5 9" id="KW-0812">Transmembrane</keyword>
<dbReference type="PANTHER" id="PTHR30576:SF4">
    <property type="entry name" value="UNDECAPRENYL-PHOSPHATE GALACTOSE PHOSPHOTRANSFERASE"/>
    <property type="match status" value="1"/>
</dbReference>
<dbReference type="RefSeq" id="WP_176855884.1">
    <property type="nucleotide sequence ID" value="NZ_JABCJD010000011.1"/>
</dbReference>
<evidence type="ECO:0000313" key="12">
    <source>
        <dbReference type="Proteomes" id="UP000523601"/>
    </source>
</evidence>
<evidence type="ECO:0000256" key="7">
    <source>
        <dbReference type="ARBA" id="ARBA00023136"/>
    </source>
</evidence>
<evidence type="ECO:0000256" key="4">
    <source>
        <dbReference type="ARBA" id="ARBA00022679"/>
    </source>
</evidence>
<feature type="transmembrane region" description="Helical" evidence="9">
    <location>
        <begin position="42"/>
        <end position="66"/>
    </location>
</feature>
<dbReference type="EMBL" id="JABCJD010000011">
    <property type="protein sequence ID" value="NVO29194.1"/>
    <property type="molecule type" value="Genomic_DNA"/>
</dbReference>
<keyword evidence="7 9" id="KW-0472">Membrane</keyword>
<sequence>MYFDFLRDERHDPKSSRLSTSSDFVSFGENLYGPVGGKIKRVFDLCAVSLIFLLLSPLLLGIFLILRAFERGPVFYGHERIGFNGKPFLCWKFRSMAINGEEILEKYFETHPYQREIWDQEFKLENDPRVTAVGAVLRSSSLDELPQLFNIIKGDMSLVGPRPVTLKELENYGEAKELYLACRPGITGLWQVSGRSNASYEERVKYDIFYFEKWTFLLDLKLLFLTIPAVALAKGAR</sequence>
<dbReference type="Pfam" id="PF02397">
    <property type="entry name" value="Bac_transf"/>
    <property type="match status" value="1"/>
</dbReference>
<keyword evidence="12" id="KW-1185">Reference proteome</keyword>
<protein>
    <submittedName>
        <fullName evidence="11">Sugar transferase</fullName>
    </submittedName>
</protein>